<accession>A0ABN9Q573</accession>
<sequence>VEHLVQQVGVLHLSRSIAHGLPGGSALPALTQGHESGPGGTSSGGTLGL</sequence>
<evidence type="ECO:0000256" key="1">
    <source>
        <dbReference type="SAM" id="MobiDB-lite"/>
    </source>
</evidence>
<evidence type="ECO:0000313" key="2">
    <source>
        <dbReference type="EMBL" id="CAK0798199.1"/>
    </source>
</evidence>
<dbReference type="Proteomes" id="UP001189429">
    <property type="component" value="Unassembled WGS sequence"/>
</dbReference>
<organism evidence="2 3">
    <name type="scientific">Prorocentrum cordatum</name>
    <dbReference type="NCBI Taxonomy" id="2364126"/>
    <lineage>
        <taxon>Eukaryota</taxon>
        <taxon>Sar</taxon>
        <taxon>Alveolata</taxon>
        <taxon>Dinophyceae</taxon>
        <taxon>Prorocentrales</taxon>
        <taxon>Prorocentraceae</taxon>
        <taxon>Prorocentrum</taxon>
    </lineage>
</organism>
<gene>
    <name evidence="2" type="ORF">PCOR1329_LOCUS7025</name>
</gene>
<feature type="non-terminal residue" evidence="2">
    <location>
        <position position="1"/>
    </location>
</feature>
<evidence type="ECO:0000313" key="3">
    <source>
        <dbReference type="Proteomes" id="UP001189429"/>
    </source>
</evidence>
<protein>
    <submittedName>
        <fullName evidence="2">Uncharacterized protein</fullName>
    </submittedName>
</protein>
<proteinExistence type="predicted"/>
<dbReference type="EMBL" id="CAUYUJ010001894">
    <property type="protein sequence ID" value="CAK0798199.1"/>
    <property type="molecule type" value="Genomic_DNA"/>
</dbReference>
<name>A0ABN9Q573_9DINO</name>
<feature type="region of interest" description="Disordered" evidence="1">
    <location>
        <begin position="22"/>
        <end position="49"/>
    </location>
</feature>
<keyword evidence="3" id="KW-1185">Reference proteome</keyword>
<comment type="caution">
    <text evidence="2">The sequence shown here is derived from an EMBL/GenBank/DDBJ whole genome shotgun (WGS) entry which is preliminary data.</text>
</comment>
<feature type="compositionally biased region" description="Gly residues" evidence="1">
    <location>
        <begin position="36"/>
        <end position="49"/>
    </location>
</feature>
<reference evidence="2" key="1">
    <citation type="submission" date="2023-10" db="EMBL/GenBank/DDBJ databases">
        <authorList>
            <person name="Chen Y."/>
            <person name="Shah S."/>
            <person name="Dougan E. K."/>
            <person name="Thang M."/>
            <person name="Chan C."/>
        </authorList>
    </citation>
    <scope>NUCLEOTIDE SEQUENCE [LARGE SCALE GENOMIC DNA]</scope>
</reference>